<dbReference type="PANTHER" id="PTHR30627">
    <property type="entry name" value="PEPTIDOGLYCAN D,D-TRANSPEPTIDASE"/>
    <property type="match status" value="1"/>
</dbReference>
<dbReference type="Gene3D" id="3.40.710.10">
    <property type="entry name" value="DD-peptidase/beta-lactamase superfamily"/>
    <property type="match status" value="1"/>
</dbReference>
<feature type="domain" description="Penicillin binding protein A dimerisation" evidence="2">
    <location>
        <begin position="52"/>
        <end position="133"/>
    </location>
</feature>
<reference evidence="4" key="1">
    <citation type="journal article" date="2019" name="Int. J. Syst. Evol. Microbiol.">
        <title>The Global Catalogue of Microorganisms (GCM) 10K type strain sequencing project: providing services to taxonomists for standard genome sequencing and annotation.</title>
        <authorList>
            <consortium name="The Broad Institute Genomics Platform"/>
            <consortium name="The Broad Institute Genome Sequencing Center for Infectious Disease"/>
            <person name="Wu L."/>
            <person name="Ma J."/>
        </authorList>
    </citation>
    <scope>NUCLEOTIDE SEQUENCE [LARGE SCALE GENOMIC DNA]</scope>
    <source>
        <strain evidence="4">CGMCC 1.12477</strain>
    </source>
</reference>
<evidence type="ECO:0000259" key="2">
    <source>
        <dbReference type="Pfam" id="PF21922"/>
    </source>
</evidence>
<dbReference type="Proteomes" id="UP001597351">
    <property type="component" value="Unassembled WGS sequence"/>
</dbReference>
<dbReference type="SUPFAM" id="SSF56601">
    <property type="entry name" value="beta-lactamase/transpeptidase-like"/>
    <property type="match status" value="1"/>
</dbReference>
<evidence type="ECO:0000313" key="3">
    <source>
        <dbReference type="EMBL" id="MFD1947062.1"/>
    </source>
</evidence>
<gene>
    <name evidence="3" type="ORF">ACFSDE_09680</name>
</gene>
<comment type="caution">
    <text evidence="3">The sequence shown here is derived from an EMBL/GenBank/DDBJ whole genome shotgun (WGS) entry which is preliminary data.</text>
</comment>
<dbReference type="EMBL" id="JBHUGD010000003">
    <property type="protein sequence ID" value="MFD1947062.1"/>
    <property type="molecule type" value="Genomic_DNA"/>
</dbReference>
<dbReference type="InterPro" id="IPR054120">
    <property type="entry name" value="PBPA_dimer"/>
</dbReference>
<dbReference type="RefSeq" id="WP_343917805.1">
    <property type="nucleotide sequence ID" value="NZ_BAAAJT010000002.1"/>
</dbReference>
<feature type="domain" description="Penicillin-binding protein transpeptidase" evidence="1">
    <location>
        <begin position="158"/>
        <end position="485"/>
    </location>
</feature>
<dbReference type="InterPro" id="IPR050515">
    <property type="entry name" value="Beta-lactam/transpept"/>
</dbReference>
<name>A0ABW4TNF9_9ACTN</name>
<dbReference type="InterPro" id="IPR000667">
    <property type="entry name" value="Peptidase_S13"/>
</dbReference>
<dbReference type="PANTHER" id="PTHR30627:SF24">
    <property type="entry name" value="PENICILLIN-BINDING PROTEIN 4B"/>
    <property type="match status" value="1"/>
</dbReference>
<sequence>MNKPIRTISIFCLLLFLALMLNVTYLQYWRAGALNDDPRNRRVLEASFSSERGAILVGRTAIAKSERSDDRYEWQRTYPQPAKYAHLTGWFSYFSQTGIEQSQNSVLSGEDERLFVTRLVDLLSNDGTKGGSVQLTIDPDAQTAAFDGLSALGDGVEGSVVAIEPSTGKILAMASLPTYDPNELASHDFGDVADRAEALQDREDEPLLNRAIQTRLAPGSTFKLVTAAAAIEELGYDAQSQVPGGATYQLPQTTGDSGLIDNEGRSCGTDKIPFTQAMAQSCNTTFAKLAVEVGADAMLDQAEAFGFNSDYLEDLSPQAQSNFPKNMNPPETGQSGIGQFEVQATPLQMAMVSAAIANGGTVMRPYVVDAILTPELAPLPKTDPEEISQAVSASTADVITDLMVETVSNGTANPAAIPGYDVAGKTGTAQSGVEGQAPYAWFTSFAPAEDPEVAVAVMLQKVPGRATDEIAGGALGGPIAKAVMEAVIDP</sequence>
<organism evidence="3 4">
    <name type="scientific">Nocardioides aestuarii</name>
    <dbReference type="NCBI Taxonomy" id="252231"/>
    <lineage>
        <taxon>Bacteria</taxon>
        <taxon>Bacillati</taxon>
        <taxon>Actinomycetota</taxon>
        <taxon>Actinomycetes</taxon>
        <taxon>Propionibacteriales</taxon>
        <taxon>Nocardioidaceae</taxon>
        <taxon>Nocardioides</taxon>
    </lineage>
</organism>
<evidence type="ECO:0000259" key="1">
    <source>
        <dbReference type="Pfam" id="PF00905"/>
    </source>
</evidence>
<protein>
    <submittedName>
        <fullName evidence="3">Peptidoglycan D,D-transpeptidase FtsI family protein</fullName>
    </submittedName>
</protein>
<proteinExistence type="predicted"/>
<dbReference type="Pfam" id="PF21922">
    <property type="entry name" value="PBP_dimer_2"/>
    <property type="match status" value="1"/>
</dbReference>
<dbReference type="Pfam" id="PF00905">
    <property type="entry name" value="Transpeptidase"/>
    <property type="match status" value="1"/>
</dbReference>
<accession>A0ABW4TNF9</accession>
<dbReference type="Gene3D" id="3.90.1310.10">
    <property type="entry name" value="Penicillin-binding protein 2a (Domain 2)"/>
    <property type="match status" value="1"/>
</dbReference>
<keyword evidence="4" id="KW-1185">Reference proteome</keyword>
<dbReference type="InterPro" id="IPR012338">
    <property type="entry name" value="Beta-lactam/transpept-like"/>
</dbReference>
<dbReference type="PRINTS" id="PR00922">
    <property type="entry name" value="DADACBPTASE3"/>
</dbReference>
<evidence type="ECO:0000313" key="4">
    <source>
        <dbReference type="Proteomes" id="UP001597351"/>
    </source>
</evidence>
<dbReference type="InterPro" id="IPR001460">
    <property type="entry name" value="PCN-bd_Tpept"/>
</dbReference>